<feature type="binding site" evidence="11">
    <location>
        <begin position="175"/>
        <end position="177"/>
    </location>
    <ligand>
        <name>beta-D-galactose</name>
        <dbReference type="ChEBI" id="CHEBI:27667"/>
    </ligand>
</feature>
<dbReference type="CDD" id="cd09019">
    <property type="entry name" value="galactose_mutarotase_like"/>
    <property type="match status" value="1"/>
</dbReference>
<dbReference type="PROSITE" id="PS00545">
    <property type="entry name" value="ALDOSE_1_EPIMERASE"/>
    <property type="match status" value="1"/>
</dbReference>
<keyword evidence="7 8" id="KW-0119">Carbohydrate metabolism</keyword>
<proteinExistence type="inferred from homology"/>
<comment type="pathway">
    <text evidence="2 8">Carbohydrate metabolism; hexose metabolism.</text>
</comment>
<organism evidence="12 13">
    <name type="scientific">[Clostridium] fimetarium</name>
    <dbReference type="NCBI Taxonomy" id="99656"/>
    <lineage>
        <taxon>Bacteria</taxon>
        <taxon>Bacillati</taxon>
        <taxon>Bacillota</taxon>
        <taxon>Clostridia</taxon>
        <taxon>Lachnospirales</taxon>
        <taxon>Lachnospiraceae</taxon>
    </lineage>
</organism>
<dbReference type="InterPro" id="IPR015443">
    <property type="entry name" value="Aldose_1-epimerase"/>
</dbReference>
<protein>
    <recommendedName>
        <fullName evidence="5 8">Aldose 1-epimerase</fullName>
        <ecNumber evidence="4 8">5.1.3.3</ecNumber>
    </recommendedName>
</protein>
<dbReference type="NCBIfam" id="NF008277">
    <property type="entry name" value="PRK11055.1"/>
    <property type="match status" value="1"/>
</dbReference>
<feature type="active site" description="Proton donor" evidence="9">
    <location>
        <position position="175"/>
    </location>
</feature>
<evidence type="ECO:0000313" key="12">
    <source>
        <dbReference type="EMBL" id="SEW03519.1"/>
    </source>
</evidence>
<dbReference type="EC" id="5.1.3.3" evidence="4 8"/>
<dbReference type="Proteomes" id="UP000199701">
    <property type="component" value="Unassembled WGS sequence"/>
</dbReference>
<feature type="active site" description="Proton acceptor" evidence="9">
    <location>
        <position position="310"/>
    </location>
</feature>
<evidence type="ECO:0000256" key="2">
    <source>
        <dbReference type="ARBA" id="ARBA00005028"/>
    </source>
</evidence>
<dbReference type="GO" id="GO:0004034">
    <property type="term" value="F:aldose 1-epimerase activity"/>
    <property type="evidence" value="ECO:0007669"/>
    <property type="project" value="UniProtKB-EC"/>
</dbReference>
<dbReference type="UniPathway" id="UPA00242"/>
<evidence type="ECO:0000256" key="8">
    <source>
        <dbReference type="PIRNR" id="PIRNR005096"/>
    </source>
</evidence>
<evidence type="ECO:0000256" key="9">
    <source>
        <dbReference type="PIRSR" id="PIRSR005096-1"/>
    </source>
</evidence>
<evidence type="ECO:0000256" key="1">
    <source>
        <dbReference type="ARBA" id="ARBA00001614"/>
    </source>
</evidence>
<dbReference type="OrthoDB" id="9779408at2"/>
<keyword evidence="13" id="KW-1185">Reference proteome</keyword>
<evidence type="ECO:0000256" key="10">
    <source>
        <dbReference type="PIRSR" id="PIRSR005096-2"/>
    </source>
</evidence>
<dbReference type="GO" id="GO:0030246">
    <property type="term" value="F:carbohydrate binding"/>
    <property type="evidence" value="ECO:0007669"/>
    <property type="project" value="InterPro"/>
</dbReference>
<dbReference type="RefSeq" id="WP_092451509.1">
    <property type="nucleotide sequence ID" value="NZ_FOJI01000003.1"/>
</dbReference>
<dbReference type="InterPro" id="IPR014718">
    <property type="entry name" value="GH-type_carb-bd"/>
</dbReference>
<comment type="catalytic activity">
    <reaction evidence="1 8">
        <text>alpha-D-glucose = beta-D-glucose</text>
        <dbReference type="Rhea" id="RHEA:10264"/>
        <dbReference type="ChEBI" id="CHEBI:15903"/>
        <dbReference type="ChEBI" id="CHEBI:17925"/>
        <dbReference type="EC" id="5.1.3.3"/>
    </reaction>
</comment>
<dbReference type="PANTHER" id="PTHR10091">
    <property type="entry name" value="ALDOSE-1-EPIMERASE"/>
    <property type="match status" value="1"/>
</dbReference>
<dbReference type="STRING" id="99656.SAMN05421659_103284"/>
<evidence type="ECO:0000256" key="3">
    <source>
        <dbReference type="ARBA" id="ARBA00006206"/>
    </source>
</evidence>
<dbReference type="SUPFAM" id="SSF74650">
    <property type="entry name" value="Galactose mutarotase-like"/>
    <property type="match status" value="1"/>
</dbReference>
<feature type="binding site" evidence="10">
    <location>
        <position position="247"/>
    </location>
    <ligand>
        <name>beta-D-galactose</name>
        <dbReference type="ChEBI" id="CHEBI:27667"/>
    </ligand>
</feature>
<sequence>MNVIDFGVTSKGEKTSLIIIKNEKGTKVAISDYGATVVSIFVNDKYGKTIDVVLGYDDAKGYEGRKSFFGAFIGRNANRIGNAQCSISGKSYKLTDNDNGNNLHGGCDYYANRMWETENIEDNSVTFSLRSPDMDQGFPGNVDIKVTYSLSEDDEFKINYYAVSDADTIVNMTNHSYFNLDGHASGSILKEKLMIDADYYTKTDSKSIPTGELVEVAGTPMDFRTFKEIGQDINHDYEALKIADGYDHNYVLKNNSQLCKVAAVVSDVSGITMEIMTDMPGLQLYTANFLDHSAGKSGAVYNAKEAVCFETQYFPDAPHHDNFLSSILKAKEIYNKTTIYKFYVCRI</sequence>
<keyword evidence="6 8" id="KW-0413">Isomerase</keyword>
<dbReference type="GO" id="GO:0033499">
    <property type="term" value="P:galactose catabolic process via UDP-galactose, Leloir pathway"/>
    <property type="evidence" value="ECO:0007669"/>
    <property type="project" value="TreeGrafter"/>
</dbReference>
<evidence type="ECO:0000313" key="13">
    <source>
        <dbReference type="Proteomes" id="UP000199701"/>
    </source>
</evidence>
<evidence type="ECO:0000256" key="7">
    <source>
        <dbReference type="ARBA" id="ARBA00023277"/>
    </source>
</evidence>
<comment type="similarity">
    <text evidence="3 8">Belongs to the aldose epimerase family.</text>
</comment>
<dbReference type="AlphaFoldDB" id="A0A1I0NQ16"/>
<dbReference type="PIRSF" id="PIRSF005096">
    <property type="entry name" value="GALM"/>
    <property type="match status" value="1"/>
</dbReference>
<dbReference type="InterPro" id="IPR047215">
    <property type="entry name" value="Galactose_mutarotase-like"/>
</dbReference>
<evidence type="ECO:0000256" key="11">
    <source>
        <dbReference type="PIRSR" id="PIRSR005096-3"/>
    </source>
</evidence>
<dbReference type="InterPro" id="IPR011013">
    <property type="entry name" value="Gal_mutarotase_sf_dom"/>
</dbReference>
<dbReference type="InterPro" id="IPR018052">
    <property type="entry name" value="Ald1_epimerase_CS"/>
</dbReference>
<dbReference type="GO" id="GO:0006006">
    <property type="term" value="P:glucose metabolic process"/>
    <property type="evidence" value="ECO:0007669"/>
    <property type="project" value="TreeGrafter"/>
</dbReference>
<name>A0A1I0NQ16_9FIRM</name>
<reference evidence="12 13" key="1">
    <citation type="submission" date="2016-10" db="EMBL/GenBank/DDBJ databases">
        <authorList>
            <person name="de Groot N.N."/>
        </authorList>
    </citation>
    <scope>NUCLEOTIDE SEQUENCE [LARGE SCALE GENOMIC DNA]</scope>
    <source>
        <strain evidence="12 13">DSM 9179</strain>
    </source>
</reference>
<accession>A0A1I0NQ16</accession>
<dbReference type="Pfam" id="PF01263">
    <property type="entry name" value="Aldose_epim"/>
    <property type="match status" value="1"/>
</dbReference>
<evidence type="ECO:0000256" key="6">
    <source>
        <dbReference type="ARBA" id="ARBA00023235"/>
    </source>
</evidence>
<gene>
    <name evidence="12" type="ORF">SAMN05421659_103284</name>
</gene>
<dbReference type="InterPro" id="IPR008183">
    <property type="entry name" value="Aldose_1/G6P_1-epimerase"/>
</dbReference>
<feature type="binding site" evidence="11">
    <location>
        <begin position="78"/>
        <end position="79"/>
    </location>
    <ligand>
        <name>beta-D-galactose</name>
        <dbReference type="ChEBI" id="CHEBI:27667"/>
    </ligand>
</feature>
<dbReference type="Gene3D" id="2.70.98.10">
    <property type="match status" value="1"/>
</dbReference>
<dbReference type="EMBL" id="FOJI01000003">
    <property type="protein sequence ID" value="SEW03519.1"/>
    <property type="molecule type" value="Genomic_DNA"/>
</dbReference>
<dbReference type="PANTHER" id="PTHR10091:SF0">
    <property type="entry name" value="GALACTOSE MUTAROTASE"/>
    <property type="match status" value="1"/>
</dbReference>
<evidence type="ECO:0000256" key="4">
    <source>
        <dbReference type="ARBA" id="ARBA00013185"/>
    </source>
</evidence>
<evidence type="ECO:0000256" key="5">
    <source>
        <dbReference type="ARBA" id="ARBA00014165"/>
    </source>
</evidence>